<protein>
    <submittedName>
        <fullName evidence="2">Uncharacterized protein</fullName>
    </submittedName>
</protein>
<keyword evidence="1" id="KW-0732">Signal</keyword>
<reference evidence="2 3" key="1">
    <citation type="submission" date="2018-02" db="EMBL/GenBank/DDBJ databases">
        <title>Genomic Encyclopedia of Archaeal and Bacterial Type Strains, Phase II (KMG-II): from individual species to whole genera.</title>
        <authorList>
            <person name="Goeker M."/>
        </authorList>
    </citation>
    <scope>NUCLEOTIDE SEQUENCE [LARGE SCALE GENOMIC DNA]</scope>
    <source>
        <strain evidence="2 3">DSM 29526</strain>
    </source>
</reference>
<organism evidence="2 3">
    <name type="scientific">Neolewinella xylanilytica</name>
    <dbReference type="NCBI Taxonomy" id="1514080"/>
    <lineage>
        <taxon>Bacteria</taxon>
        <taxon>Pseudomonadati</taxon>
        <taxon>Bacteroidota</taxon>
        <taxon>Saprospiria</taxon>
        <taxon>Saprospirales</taxon>
        <taxon>Lewinellaceae</taxon>
        <taxon>Neolewinella</taxon>
    </lineage>
</organism>
<dbReference type="RefSeq" id="WP_104421437.1">
    <property type="nucleotide sequence ID" value="NZ_PTJC01000007.1"/>
</dbReference>
<evidence type="ECO:0000313" key="3">
    <source>
        <dbReference type="Proteomes" id="UP000237662"/>
    </source>
</evidence>
<dbReference type="AlphaFoldDB" id="A0A2S6I169"/>
<dbReference type="OrthoDB" id="662693at2"/>
<gene>
    <name evidence="2" type="ORF">CLV84_3881</name>
</gene>
<comment type="caution">
    <text evidence="2">The sequence shown here is derived from an EMBL/GenBank/DDBJ whole genome shotgun (WGS) entry which is preliminary data.</text>
</comment>
<proteinExistence type="predicted"/>
<dbReference type="EMBL" id="PTJC01000007">
    <property type="protein sequence ID" value="PPK84719.1"/>
    <property type="molecule type" value="Genomic_DNA"/>
</dbReference>
<dbReference type="Proteomes" id="UP000237662">
    <property type="component" value="Unassembled WGS sequence"/>
</dbReference>
<evidence type="ECO:0000313" key="2">
    <source>
        <dbReference type="EMBL" id="PPK84719.1"/>
    </source>
</evidence>
<name>A0A2S6I169_9BACT</name>
<evidence type="ECO:0000256" key="1">
    <source>
        <dbReference type="SAM" id="SignalP"/>
    </source>
</evidence>
<feature type="chain" id="PRO_5015776482" evidence="1">
    <location>
        <begin position="21"/>
        <end position="323"/>
    </location>
</feature>
<accession>A0A2S6I169</accession>
<sequence>MLRFTILFLSLLFASATVSAKKGESIFDRWSRTAEKTIEIHLNFDTLLANRKTEREMRGVVIDNGQAFGVDISVRGRYRRRTCVMPPIKLQFDKDLLRTAGLNTHNDYKLVTHCTVGERGQDALVREALIYELYRTLEPEASFRTQLLTINYVNTADGSTFTSYAILIEDTDELKDRLDRDNCKDCYNAPYATFTNIEKVTLFQYMIGNLDYSTKLGRNLKLMQDEQGRITAVPYDFDFSGLVSPEYGRLMHPDQQAMTDRILVWEFPHDPEFDRAADEMLLLETDLLQMVATYPELNSQSKREITRYLKSFYKELHRGKIGR</sequence>
<feature type="signal peptide" evidence="1">
    <location>
        <begin position="1"/>
        <end position="20"/>
    </location>
</feature>
<keyword evidence="3" id="KW-1185">Reference proteome</keyword>